<feature type="region of interest" description="Disordered" evidence="1">
    <location>
        <begin position="96"/>
        <end position="148"/>
    </location>
</feature>
<feature type="compositionally biased region" description="Gly residues" evidence="1">
    <location>
        <begin position="115"/>
        <end position="125"/>
    </location>
</feature>
<name>A0ABN9KTR9_9NEOB</name>
<keyword evidence="3" id="KW-1185">Reference proteome</keyword>
<dbReference type="Proteomes" id="UP001176940">
    <property type="component" value="Unassembled WGS sequence"/>
</dbReference>
<accession>A0ABN9KTR9</accession>
<protein>
    <submittedName>
        <fullName evidence="2">Uncharacterized protein</fullName>
    </submittedName>
</protein>
<sequence length="277" mass="30727">MQARSKGSEIRMDRKQWVSKAYQVGIICSSHKHTLQERQSRWTAAYQERQSRWTAAYQVGIICSSHKHTLQERQSRWTAAYLWVDKKSLIRGYRMRKSGGRGRGRGWSLPARNDGIGGGASGGRGKSNIAPKSRVVEPATSSGYTRPRMLPFQGVGKPLLKPEQQEQVLAFLADSASSSFTSSSESAKFKSSTSSVDVPGQEHFTSLCSSLRTTEKDASGDTTGYSMELFTHTVPGLEREIVNRPCPLQDESDMECTDAQPQPDYYAVPLTQITTLP</sequence>
<evidence type="ECO:0000256" key="1">
    <source>
        <dbReference type="SAM" id="MobiDB-lite"/>
    </source>
</evidence>
<evidence type="ECO:0000313" key="2">
    <source>
        <dbReference type="EMBL" id="CAJ0920571.1"/>
    </source>
</evidence>
<dbReference type="EMBL" id="CAUEEQ010001673">
    <property type="protein sequence ID" value="CAJ0920571.1"/>
    <property type="molecule type" value="Genomic_DNA"/>
</dbReference>
<comment type="caution">
    <text evidence="2">The sequence shown here is derived from an EMBL/GenBank/DDBJ whole genome shotgun (WGS) entry which is preliminary data.</text>
</comment>
<reference evidence="2" key="1">
    <citation type="submission" date="2023-07" db="EMBL/GenBank/DDBJ databases">
        <authorList>
            <person name="Stuckert A."/>
        </authorList>
    </citation>
    <scope>NUCLEOTIDE SEQUENCE</scope>
</reference>
<gene>
    <name evidence="2" type="ORF">RIMI_LOCUS1306599</name>
</gene>
<organism evidence="2 3">
    <name type="scientific">Ranitomeya imitator</name>
    <name type="common">mimic poison frog</name>
    <dbReference type="NCBI Taxonomy" id="111125"/>
    <lineage>
        <taxon>Eukaryota</taxon>
        <taxon>Metazoa</taxon>
        <taxon>Chordata</taxon>
        <taxon>Craniata</taxon>
        <taxon>Vertebrata</taxon>
        <taxon>Euteleostomi</taxon>
        <taxon>Amphibia</taxon>
        <taxon>Batrachia</taxon>
        <taxon>Anura</taxon>
        <taxon>Neobatrachia</taxon>
        <taxon>Hyloidea</taxon>
        <taxon>Dendrobatidae</taxon>
        <taxon>Dendrobatinae</taxon>
        <taxon>Ranitomeya</taxon>
    </lineage>
</organism>
<proteinExistence type="predicted"/>
<evidence type="ECO:0000313" key="3">
    <source>
        <dbReference type="Proteomes" id="UP001176940"/>
    </source>
</evidence>